<gene>
    <name evidence="9" type="ORF">JX360_11035</name>
</gene>
<keyword evidence="10" id="KW-1185">Reference proteome</keyword>
<keyword evidence="3" id="KW-0285">Flavoprotein</keyword>
<evidence type="ECO:0000259" key="8">
    <source>
        <dbReference type="Pfam" id="PF16901"/>
    </source>
</evidence>
<evidence type="ECO:0000256" key="3">
    <source>
        <dbReference type="ARBA" id="ARBA00022630"/>
    </source>
</evidence>
<dbReference type="Gene3D" id="3.30.9.10">
    <property type="entry name" value="D-Amino Acid Oxidase, subunit A, domain 2"/>
    <property type="match status" value="1"/>
</dbReference>
<evidence type="ECO:0000313" key="10">
    <source>
        <dbReference type="Proteomes" id="UP000830835"/>
    </source>
</evidence>
<dbReference type="InterPro" id="IPR000447">
    <property type="entry name" value="G3P_DH_FAD-dep"/>
</dbReference>
<keyword evidence="4" id="KW-0274">FAD</keyword>
<dbReference type="InterPro" id="IPR038299">
    <property type="entry name" value="DAO_C_sf"/>
</dbReference>
<dbReference type="Gene3D" id="1.10.8.870">
    <property type="entry name" value="Alpha-glycerophosphate oxidase, cap domain"/>
    <property type="match status" value="1"/>
</dbReference>
<name>A0ABT0CCB4_THEVL</name>
<comment type="similarity">
    <text evidence="2">Belongs to the FAD-dependent glycerol-3-phosphate dehydrogenase family.</text>
</comment>
<organism evidence="9 10">
    <name type="scientific">Thermostichus vulcanus str. 'Rupite'</name>
    <dbReference type="NCBI Taxonomy" id="2813851"/>
    <lineage>
        <taxon>Bacteria</taxon>
        <taxon>Bacillati</taxon>
        <taxon>Cyanobacteriota</taxon>
        <taxon>Cyanophyceae</taxon>
        <taxon>Thermostichales</taxon>
        <taxon>Thermostichaceae</taxon>
        <taxon>Thermostichus</taxon>
    </lineage>
</organism>
<feature type="domain" description="Alpha-glycerophosphate oxidase C-terminal" evidence="8">
    <location>
        <begin position="430"/>
        <end position="552"/>
    </location>
</feature>
<evidence type="ECO:0000313" key="9">
    <source>
        <dbReference type="EMBL" id="MCJ2543436.1"/>
    </source>
</evidence>
<dbReference type="InterPro" id="IPR006076">
    <property type="entry name" value="FAD-dep_OxRdtase"/>
</dbReference>
<dbReference type="PANTHER" id="PTHR11985">
    <property type="entry name" value="GLYCEROL-3-PHOSPHATE DEHYDROGENASE"/>
    <property type="match status" value="1"/>
</dbReference>
<evidence type="ECO:0000256" key="6">
    <source>
        <dbReference type="SAM" id="MobiDB-lite"/>
    </source>
</evidence>
<comment type="caution">
    <text evidence="9">The sequence shown here is derived from an EMBL/GenBank/DDBJ whole genome shotgun (WGS) entry which is preliminary data.</text>
</comment>
<proteinExistence type="inferred from homology"/>
<feature type="region of interest" description="Disordered" evidence="6">
    <location>
        <begin position="11"/>
        <end position="30"/>
    </location>
</feature>
<feature type="domain" description="FAD dependent oxidoreductase" evidence="7">
    <location>
        <begin position="39"/>
        <end position="369"/>
    </location>
</feature>
<evidence type="ECO:0000259" key="7">
    <source>
        <dbReference type="Pfam" id="PF01266"/>
    </source>
</evidence>
<evidence type="ECO:0000256" key="1">
    <source>
        <dbReference type="ARBA" id="ARBA00001974"/>
    </source>
</evidence>
<dbReference type="Proteomes" id="UP000830835">
    <property type="component" value="Unassembled WGS sequence"/>
</dbReference>
<evidence type="ECO:0000256" key="5">
    <source>
        <dbReference type="ARBA" id="ARBA00023002"/>
    </source>
</evidence>
<dbReference type="EMBL" id="JAFIRA010000028">
    <property type="protein sequence ID" value="MCJ2543436.1"/>
    <property type="molecule type" value="Genomic_DNA"/>
</dbReference>
<keyword evidence="5" id="KW-0560">Oxidoreductase</keyword>
<reference evidence="9" key="1">
    <citation type="submission" date="2021-02" db="EMBL/GenBank/DDBJ databases">
        <title>The CRISPR/cas machinery reduction and long-range gene transfer in the hot spring cyanobacterium Synechococcus.</title>
        <authorList>
            <person name="Dvorak P."/>
            <person name="Jahodarova E."/>
            <person name="Hasler P."/>
            <person name="Poulickova A."/>
        </authorList>
    </citation>
    <scope>NUCLEOTIDE SEQUENCE</scope>
    <source>
        <strain evidence="9">Rupite</strain>
    </source>
</reference>
<accession>A0ABT0CCB4</accession>
<evidence type="ECO:0000256" key="2">
    <source>
        <dbReference type="ARBA" id="ARBA00007330"/>
    </source>
</evidence>
<dbReference type="PRINTS" id="PR01001">
    <property type="entry name" value="FADG3PDH"/>
</dbReference>
<dbReference type="InterPro" id="IPR031656">
    <property type="entry name" value="DAO_C"/>
</dbReference>
<sequence>MPADTVLCSLKESSLPPDQPKSSSSSLGDGRIPVHRSYDLVVIGGGINGAGVAREAALRGLSTLLLDKGDFGGGTTSWSTRLIHGGLRYLETFEFALVRESLREREILLRTAPHLVRPLQLTIPIYRQGQRPPWQIRAGMTLYDLLSFDKSLPNHRMLSAAAFRQLFPQVDAQDLLGAAQYYDGQVVYAERLCLETVLSAQQAGATVVNYAQVTHLEAGPNGIHTLQGQDHLSGVPFRLTGLDNAIVVAMAGPWLDSLLGSLRPGYQPLIGGTKGSHILVEPFPGSPRSALYVEAKSDGRPLFVVPWGWETPLLLIGTTDIPYKGDLDAVQATPEEIDYLLQEANRLFPHAQLTRAQIRFTYAGVRPLPYSQGLKPGQITRSHILKDHASEGIPNLISLIGGKLTTFRQVGQDCVDQVLRKLGKPVSPSPTPNQPFPGAITPQDPRIAEALRTYAPLLPARTLHHLFNLYGSRALQVLELVATNPDLAQPIAPPWPDIAAQLIFALQAEMAQTLVDLLLRRTTVGIQAHPCQEPMPHILEILRNHAGWDEHRCQMERANYQAYLDSHC</sequence>
<dbReference type="Pfam" id="PF16901">
    <property type="entry name" value="DAO_C"/>
    <property type="match status" value="1"/>
</dbReference>
<dbReference type="Pfam" id="PF01266">
    <property type="entry name" value="DAO"/>
    <property type="match status" value="1"/>
</dbReference>
<dbReference type="SUPFAM" id="SSF51905">
    <property type="entry name" value="FAD/NAD(P)-binding domain"/>
    <property type="match status" value="1"/>
</dbReference>
<comment type="cofactor">
    <cofactor evidence="1">
        <name>FAD</name>
        <dbReference type="ChEBI" id="CHEBI:57692"/>
    </cofactor>
</comment>
<evidence type="ECO:0000256" key="4">
    <source>
        <dbReference type="ARBA" id="ARBA00022827"/>
    </source>
</evidence>
<dbReference type="PANTHER" id="PTHR11985:SF15">
    <property type="entry name" value="GLYCEROL-3-PHOSPHATE DEHYDROGENASE, MITOCHONDRIAL"/>
    <property type="match status" value="1"/>
</dbReference>
<dbReference type="Gene3D" id="3.50.50.60">
    <property type="entry name" value="FAD/NAD(P)-binding domain"/>
    <property type="match status" value="1"/>
</dbReference>
<protein>
    <submittedName>
        <fullName evidence="9">Glycerol-3-phosphate dehydrogenase/oxidase</fullName>
    </submittedName>
</protein>
<dbReference type="InterPro" id="IPR036188">
    <property type="entry name" value="FAD/NAD-bd_sf"/>
</dbReference>